<keyword evidence="5" id="KW-0175">Coiled coil</keyword>
<feature type="coiled-coil region" evidence="5">
    <location>
        <begin position="54"/>
        <end position="81"/>
    </location>
</feature>
<feature type="transmembrane region" description="Helical" evidence="6">
    <location>
        <begin position="140"/>
        <end position="161"/>
    </location>
</feature>
<evidence type="ECO:0000313" key="9">
    <source>
        <dbReference type="Proteomes" id="UP000294309"/>
    </source>
</evidence>
<keyword evidence="9" id="KW-1185">Reference proteome</keyword>
<accession>A0A4P7AH86</accession>
<proteinExistence type="predicted"/>
<evidence type="ECO:0000256" key="4">
    <source>
        <dbReference type="ARBA" id="ARBA00023136"/>
    </source>
</evidence>
<keyword evidence="2 6" id="KW-0812">Transmembrane</keyword>
<feature type="transmembrane region" description="Helical" evidence="6">
    <location>
        <begin position="181"/>
        <end position="208"/>
    </location>
</feature>
<name>A0A4P7AH86_9MOLU</name>
<dbReference type="EMBL" id="CP038013">
    <property type="protein sequence ID" value="QBQ07481.1"/>
    <property type="molecule type" value="Genomic_DNA"/>
</dbReference>
<evidence type="ECO:0000256" key="6">
    <source>
        <dbReference type="SAM" id="Phobius"/>
    </source>
</evidence>
<dbReference type="AlphaFoldDB" id="A0A4P7AH86"/>
<dbReference type="Proteomes" id="UP000294309">
    <property type="component" value="Chromosome"/>
</dbReference>
<protein>
    <submittedName>
        <fullName evidence="8">ABC transporter ATP-binding protein</fullName>
    </submittedName>
</protein>
<keyword evidence="4 6" id="KW-0472">Membrane</keyword>
<keyword evidence="8" id="KW-0067">ATP-binding</keyword>
<evidence type="ECO:0000256" key="5">
    <source>
        <dbReference type="SAM" id="Coils"/>
    </source>
</evidence>
<organism evidence="8 9">
    <name type="scientific">Spiroplasma gladiatoris</name>
    <dbReference type="NCBI Taxonomy" id="2143"/>
    <lineage>
        <taxon>Bacteria</taxon>
        <taxon>Bacillati</taxon>
        <taxon>Mycoplasmatota</taxon>
        <taxon>Mollicutes</taxon>
        <taxon>Entomoplasmatales</taxon>
        <taxon>Spiroplasmataceae</taxon>
        <taxon>Spiroplasma</taxon>
    </lineage>
</organism>
<comment type="subcellular location">
    <subcellularLocation>
        <location evidence="1">Membrane</location>
        <topology evidence="1">Multi-pass membrane protein</topology>
    </subcellularLocation>
</comment>
<dbReference type="InterPro" id="IPR013525">
    <property type="entry name" value="ABC2_TM"/>
</dbReference>
<dbReference type="KEGG" id="sgq:SGLAD_v1c02820"/>
<feature type="transmembrane region" description="Helical" evidence="6">
    <location>
        <begin position="103"/>
        <end position="120"/>
    </location>
</feature>
<feature type="transmembrane region" description="Helical" evidence="6">
    <location>
        <begin position="228"/>
        <end position="250"/>
    </location>
</feature>
<feature type="domain" description="ABC-2 type transporter transmembrane" evidence="7">
    <location>
        <begin position="94"/>
        <end position="302"/>
    </location>
</feature>
<dbReference type="GO" id="GO:0005524">
    <property type="term" value="F:ATP binding"/>
    <property type="evidence" value="ECO:0007669"/>
    <property type="project" value="UniProtKB-KW"/>
</dbReference>
<evidence type="ECO:0000313" key="8">
    <source>
        <dbReference type="EMBL" id="QBQ07481.1"/>
    </source>
</evidence>
<gene>
    <name evidence="8" type="ORF">SGLAD_v1c02820</name>
</gene>
<evidence type="ECO:0000256" key="1">
    <source>
        <dbReference type="ARBA" id="ARBA00004141"/>
    </source>
</evidence>
<dbReference type="Pfam" id="PF01061">
    <property type="entry name" value="ABC2_membrane"/>
    <property type="match status" value="1"/>
</dbReference>
<dbReference type="GO" id="GO:0140359">
    <property type="term" value="F:ABC-type transporter activity"/>
    <property type="evidence" value="ECO:0007669"/>
    <property type="project" value="InterPro"/>
</dbReference>
<evidence type="ECO:0000259" key="7">
    <source>
        <dbReference type="Pfam" id="PF01061"/>
    </source>
</evidence>
<evidence type="ECO:0000256" key="3">
    <source>
        <dbReference type="ARBA" id="ARBA00022989"/>
    </source>
</evidence>
<dbReference type="InterPro" id="IPR052902">
    <property type="entry name" value="ABC-2_transporter"/>
</dbReference>
<keyword evidence="3 6" id="KW-1133">Transmembrane helix</keyword>
<dbReference type="GO" id="GO:0016020">
    <property type="term" value="C:membrane"/>
    <property type="evidence" value="ECO:0007669"/>
    <property type="project" value="UniProtKB-SubCell"/>
</dbReference>
<keyword evidence="8" id="KW-0547">Nucleotide-binding</keyword>
<reference evidence="8 9" key="1">
    <citation type="submission" date="2019-03" db="EMBL/GenBank/DDBJ databases">
        <title>Complete genome sequence of Spiroplasma gladiatoris TG-1 (DSM 22552).</title>
        <authorList>
            <person name="Lin Y.-C."/>
            <person name="Chou L."/>
            <person name="Kuo C.-H."/>
        </authorList>
    </citation>
    <scope>NUCLEOTIDE SEQUENCE [LARGE SCALE GENOMIC DNA]</scope>
    <source>
        <strain evidence="8 9">TG-1</strain>
    </source>
</reference>
<feature type="transmembrane region" description="Helical" evidence="6">
    <location>
        <begin position="262"/>
        <end position="281"/>
    </location>
</feature>
<evidence type="ECO:0000256" key="2">
    <source>
        <dbReference type="ARBA" id="ARBA00022692"/>
    </source>
</evidence>
<dbReference type="PANTHER" id="PTHR43027:SF2">
    <property type="entry name" value="TRANSPORT PERMEASE PROTEIN"/>
    <property type="match status" value="1"/>
</dbReference>
<dbReference type="PANTHER" id="PTHR43027">
    <property type="entry name" value="DOXORUBICIN RESISTANCE ABC TRANSPORTER PERMEASE PROTEIN DRRC-RELATED"/>
    <property type="match status" value="1"/>
</dbReference>
<sequence>MMSEIEELCNKFIYIHNGEIKDYGNVSDLVKEYKFVHNYTWKNFKEQKAKDYELSKLKEQKNNTKNNKNKFDKIINKANNKGKNLPLINLLIKYYFKSIVQPFFLFGFPIIMLFIEGFVFKGKMLSNNLGDTEYSLLHNIIGSISITQIIATGIFVIPQTIIEFKNSVLLKRIGATNIKPLFFVLTVITIGTIFMVITFFWTLLWAGIMFGSSYGWKEIATPYQTPYALIFLLIILLGSISLGMLLSSLFKSTTDYVAVANILYLPIAFLGGSFLPIDFILSSDVLKYATYLNPFKYCMEPFNEAWAGKLTFDYKIFMCFVFNYNYIYNNYF</sequence>